<evidence type="ECO:0000313" key="3">
    <source>
        <dbReference type="Proteomes" id="UP000539146"/>
    </source>
</evidence>
<name>A0A850DQM1_9MICO</name>
<accession>A0A850DQM1</accession>
<feature type="chain" id="PRO_5038340970" description="Bacterial Ig domain-containing protein" evidence="1">
    <location>
        <begin position="23"/>
        <end position="228"/>
    </location>
</feature>
<evidence type="ECO:0008006" key="4">
    <source>
        <dbReference type="Google" id="ProtNLM"/>
    </source>
</evidence>
<comment type="caution">
    <text evidence="2">The sequence shown here is derived from an EMBL/GenBank/DDBJ whole genome shotgun (WGS) entry which is preliminary data.</text>
</comment>
<sequence length="228" mass="23175">MTIITTALALSSALLAPLAPLASGVGHAPTDVSAIATTQAQTAITPTIPSGSTVSTARPQVSGTAPGATRVALVRGRELMGSGVVGAGGRWQVYMLRELTPGVNDMQLLASTPAGTVSSAYPLTLATPGNGVVQTASYSAPTSLGWAGLLTSEAASARPVLDGVATPGATVELRDSVGNSYGQAVVDENWDFRLQVTRDLDLGANQLVLVQRLDGQSDLSPVQVVRTN</sequence>
<organism evidence="2 3">
    <name type="scientific">Curtobacterium citreum</name>
    <dbReference type="NCBI Taxonomy" id="2036"/>
    <lineage>
        <taxon>Bacteria</taxon>
        <taxon>Bacillati</taxon>
        <taxon>Actinomycetota</taxon>
        <taxon>Actinomycetes</taxon>
        <taxon>Micrococcales</taxon>
        <taxon>Microbacteriaceae</taxon>
        <taxon>Curtobacterium</taxon>
    </lineage>
</organism>
<evidence type="ECO:0000313" key="2">
    <source>
        <dbReference type="EMBL" id="NUU26909.1"/>
    </source>
</evidence>
<feature type="signal peptide" evidence="1">
    <location>
        <begin position="1"/>
        <end position="22"/>
    </location>
</feature>
<dbReference type="Proteomes" id="UP000539146">
    <property type="component" value="Unassembled WGS sequence"/>
</dbReference>
<evidence type="ECO:0000256" key="1">
    <source>
        <dbReference type="SAM" id="SignalP"/>
    </source>
</evidence>
<dbReference type="RefSeq" id="WP_175325063.1">
    <property type="nucleotide sequence ID" value="NZ_BAAAWP010000001.1"/>
</dbReference>
<dbReference type="AlphaFoldDB" id="A0A850DQM1"/>
<proteinExistence type="predicted"/>
<gene>
    <name evidence="2" type="ORF">HP467_02110</name>
</gene>
<keyword evidence="1" id="KW-0732">Signal</keyword>
<protein>
    <recommendedName>
        <fullName evidence="4">Bacterial Ig domain-containing protein</fullName>
    </recommendedName>
</protein>
<dbReference type="EMBL" id="JABMCG010000065">
    <property type="protein sequence ID" value="NUU26909.1"/>
    <property type="molecule type" value="Genomic_DNA"/>
</dbReference>
<reference evidence="2 3" key="1">
    <citation type="submission" date="2020-05" db="EMBL/GenBank/DDBJ databases">
        <title>Genome Sequencing of Type Strains.</title>
        <authorList>
            <person name="Lemaire J.F."/>
            <person name="Inderbitzin P."/>
            <person name="Gregorio O.A."/>
            <person name="Collins S.B."/>
            <person name="Wespe N."/>
            <person name="Knight-Connoni V."/>
        </authorList>
    </citation>
    <scope>NUCLEOTIDE SEQUENCE [LARGE SCALE GENOMIC DNA]</scope>
    <source>
        <strain evidence="2 3">DSM 20512</strain>
    </source>
</reference>